<keyword evidence="3" id="KW-0812">Transmembrane</keyword>
<dbReference type="InterPro" id="IPR011701">
    <property type="entry name" value="MFS"/>
</dbReference>
<feature type="transmembrane region" description="Helical" evidence="3">
    <location>
        <begin position="261"/>
        <end position="284"/>
    </location>
</feature>
<protein>
    <submittedName>
        <fullName evidence="5">Related to monocarboxylate transporter 4</fullName>
    </submittedName>
</protein>
<dbReference type="PROSITE" id="PS50850">
    <property type="entry name" value="MFS"/>
    <property type="match status" value="1"/>
</dbReference>
<organism evidence="5 6">
    <name type="scientific">Rhynchosporium agropyri</name>
    <dbReference type="NCBI Taxonomy" id="914238"/>
    <lineage>
        <taxon>Eukaryota</taxon>
        <taxon>Fungi</taxon>
        <taxon>Dikarya</taxon>
        <taxon>Ascomycota</taxon>
        <taxon>Pezizomycotina</taxon>
        <taxon>Leotiomycetes</taxon>
        <taxon>Helotiales</taxon>
        <taxon>Ploettnerulaceae</taxon>
        <taxon>Rhynchosporium</taxon>
    </lineage>
</organism>
<sequence>MLLENHTKKDPVTDVDTARNEEKLSVEDIPVSEEPPIILSEFNLRSTILLTGSFLGLFCSVGFVNAFGIFQEYYSTHILSHKSASDISWLGSFNVFCMFGATAIVGYLNDKHGPRILLIIGSVTIVFGLFMTSLCKEYYQFFLAQGLILGLGLAFVVLPSIAVIPRYFTKHRGLAMGVAVSGSSMGGVIWPIALQRFFDSVGFGWGVRICAFMMIPLLGFCVMAISVPAPTPSARNNTANELEPEIKTILRHDLSILKSPILHLLSAGLFLVYLGLFSPFFYITSWTIGLGLDTNMAFYMVSIINAASLFGRILPGLWADRIGAYNIMVISAGFSGLVCMCWTEATSIGGIAVLSLAYGFASGAVIGLQGACASQIAQPHQYGIVMGFVISFLSIAGLIGSPINGQLLDRWQYLGLSLFSGLAMLLGMIVLIFAKLKVNINFFGKA</sequence>
<feature type="transmembrane region" description="Helical" evidence="3">
    <location>
        <begin position="174"/>
        <end position="193"/>
    </location>
</feature>
<evidence type="ECO:0000256" key="2">
    <source>
        <dbReference type="ARBA" id="ARBA00006727"/>
    </source>
</evidence>
<feature type="transmembrane region" description="Helical" evidence="3">
    <location>
        <begin position="89"/>
        <end position="109"/>
    </location>
</feature>
<keyword evidence="3" id="KW-1133">Transmembrane helix</keyword>
<dbReference type="InterPro" id="IPR036259">
    <property type="entry name" value="MFS_trans_sf"/>
</dbReference>
<dbReference type="GO" id="GO:0016020">
    <property type="term" value="C:membrane"/>
    <property type="evidence" value="ECO:0007669"/>
    <property type="project" value="UniProtKB-SubCell"/>
</dbReference>
<feature type="transmembrane region" description="Helical" evidence="3">
    <location>
        <begin position="413"/>
        <end position="434"/>
    </location>
</feature>
<dbReference type="SUPFAM" id="SSF103473">
    <property type="entry name" value="MFS general substrate transporter"/>
    <property type="match status" value="1"/>
</dbReference>
<dbReference type="Pfam" id="PF07690">
    <property type="entry name" value="MFS_1"/>
    <property type="match status" value="1"/>
</dbReference>
<dbReference type="GO" id="GO:0022857">
    <property type="term" value="F:transmembrane transporter activity"/>
    <property type="evidence" value="ECO:0007669"/>
    <property type="project" value="InterPro"/>
</dbReference>
<comment type="similarity">
    <text evidence="2">Belongs to the major facilitator superfamily. Monocarboxylate porter (TC 2.A.1.13) family.</text>
</comment>
<dbReference type="OrthoDB" id="6499973at2759"/>
<accession>A0A1E1KB11</accession>
<feature type="transmembrane region" description="Helical" evidence="3">
    <location>
        <begin position="296"/>
        <end position="315"/>
    </location>
</feature>
<dbReference type="InterPro" id="IPR020846">
    <property type="entry name" value="MFS_dom"/>
</dbReference>
<feature type="transmembrane region" description="Helical" evidence="3">
    <location>
        <begin position="351"/>
        <end position="370"/>
    </location>
</feature>
<evidence type="ECO:0000313" key="6">
    <source>
        <dbReference type="Proteomes" id="UP000178912"/>
    </source>
</evidence>
<comment type="subcellular location">
    <subcellularLocation>
        <location evidence="1">Membrane</location>
        <topology evidence="1">Multi-pass membrane protein</topology>
    </subcellularLocation>
</comment>
<reference evidence="6" key="1">
    <citation type="submission" date="2016-03" db="EMBL/GenBank/DDBJ databases">
        <authorList>
            <person name="Guldener U."/>
        </authorList>
    </citation>
    <scope>NUCLEOTIDE SEQUENCE [LARGE SCALE GENOMIC DNA]</scope>
    <source>
        <strain evidence="6">04CH-RAC-A.6.1</strain>
    </source>
</reference>
<feature type="transmembrane region" description="Helical" evidence="3">
    <location>
        <begin position="116"/>
        <end position="134"/>
    </location>
</feature>
<feature type="transmembrane region" description="Helical" evidence="3">
    <location>
        <begin position="205"/>
        <end position="227"/>
    </location>
</feature>
<keyword evidence="6" id="KW-1185">Reference proteome</keyword>
<feature type="domain" description="Major facilitator superfamily (MFS) profile" evidence="4">
    <location>
        <begin position="45"/>
        <end position="439"/>
    </location>
</feature>
<dbReference type="PANTHER" id="PTHR11360">
    <property type="entry name" value="MONOCARBOXYLATE TRANSPORTER"/>
    <property type="match status" value="1"/>
</dbReference>
<dbReference type="EMBL" id="FJUX01000021">
    <property type="protein sequence ID" value="CZS95246.1"/>
    <property type="molecule type" value="Genomic_DNA"/>
</dbReference>
<feature type="transmembrane region" description="Helical" evidence="3">
    <location>
        <begin position="322"/>
        <end position="345"/>
    </location>
</feature>
<name>A0A1E1KB11_9HELO</name>
<evidence type="ECO:0000313" key="5">
    <source>
        <dbReference type="EMBL" id="CZS95246.1"/>
    </source>
</evidence>
<feature type="transmembrane region" description="Helical" evidence="3">
    <location>
        <begin position="48"/>
        <end position="69"/>
    </location>
</feature>
<dbReference type="Proteomes" id="UP000178912">
    <property type="component" value="Unassembled WGS sequence"/>
</dbReference>
<dbReference type="Gene3D" id="1.20.1250.20">
    <property type="entry name" value="MFS general substrate transporter like domains"/>
    <property type="match status" value="1"/>
</dbReference>
<evidence type="ECO:0000256" key="3">
    <source>
        <dbReference type="SAM" id="Phobius"/>
    </source>
</evidence>
<gene>
    <name evidence="5" type="ORF">RAG0_18030</name>
</gene>
<proteinExistence type="inferred from homology"/>
<evidence type="ECO:0000259" key="4">
    <source>
        <dbReference type="PROSITE" id="PS50850"/>
    </source>
</evidence>
<dbReference type="CDD" id="cd17352">
    <property type="entry name" value="MFS_MCT_SLC16"/>
    <property type="match status" value="1"/>
</dbReference>
<keyword evidence="3" id="KW-0472">Membrane</keyword>
<feature type="transmembrane region" description="Helical" evidence="3">
    <location>
        <begin position="140"/>
        <end position="162"/>
    </location>
</feature>
<evidence type="ECO:0000256" key="1">
    <source>
        <dbReference type="ARBA" id="ARBA00004141"/>
    </source>
</evidence>
<feature type="transmembrane region" description="Helical" evidence="3">
    <location>
        <begin position="382"/>
        <end position="401"/>
    </location>
</feature>
<dbReference type="AlphaFoldDB" id="A0A1E1KB11"/>
<dbReference type="PANTHER" id="PTHR11360:SF250">
    <property type="entry name" value="MFS-TYPE TRANSPORTER AFUA_1G00970"/>
    <property type="match status" value="1"/>
</dbReference>
<dbReference type="InterPro" id="IPR050327">
    <property type="entry name" value="Proton-linked_MCT"/>
</dbReference>